<protein>
    <submittedName>
        <fullName evidence="2">Uncharacterized protein</fullName>
    </submittedName>
</protein>
<accession>A0A3A4JZZ1</accession>
<sequence>MGPNDRVVVVGSYANTAESNKPDTEQANTGNRRSVPLERRVVIGGAFPTRRAIGATRRRRRLPATVFDRPAAVESAPRRPETDTPQ</sequence>
<dbReference type="Proteomes" id="UP000266677">
    <property type="component" value="Unassembled WGS sequence"/>
</dbReference>
<evidence type="ECO:0000256" key="1">
    <source>
        <dbReference type="SAM" id="MobiDB-lite"/>
    </source>
</evidence>
<feature type="compositionally biased region" description="Polar residues" evidence="1">
    <location>
        <begin position="13"/>
        <end position="32"/>
    </location>
</feature>
<keyword evidence="3" id="KW-1185">Reference proteome</keyword>
<organism evidence="2 3">
    <name type="scientific">Nocardia panacis</name>
    <dbReference type="NCBI Taxonomy" id="2340916"/>
    <lineage>
        <taxon>Bacteria</taxon>
        <taxon>Bacillati</taxon>
        <taxon>Actinomycetota</taxon>
        <taxon>Actinomycetes</taxon>
        <taxon>Mycobacteriales</taxon>
        <taxon>Nocardiaceae</taxon>
        <taxon>Nocardia</taxon>
    </lineage>
</organism>
<evidence type="ECO:0000313" key="2">
    <source>
        <dbReference type="EMBL" id="RJO69111.1"/>
    </source>
</evidence>
<feature type="region of interest" description="Disordered" evidence="1">
    <location>
        <begin position="54"/>
        <end position="86"/>
    </location>
</feature>
<proteinExistence type="predicted"/>
<feature type="region of interest" description="Disordered" evidence="1">
    <location>
        <begin position="13"/>
        <end position="34"/>
    </location>
</feature>
<comment type="caution">
    <text evidence="2">The sequence shown here is derived from an EMBL/GenBank/DDBJ whole genome shotgun (WGS) entry which is preliminary data.</text>
</comment>
<reference evidence="2 3" key="1">
    <citation type="submission" date="2018-09" db="EMBL/GenBank/DDBJ databases">
        <title>YIM PH21274 draft genome.</title>
        <authorList>
            <person name="Miao C."/>
        </authorList>
    </citation>
    <scope>NUCLEOTIDE SEQUENCE [LARGE SCALE GENOMIC DNA]</scope>
    <source>
        <strain evidence="2 3">YIM PH 21724</strain>
    </source>
</reference>
<dbReference type="AlphaFoldDB" id="A0A3A4JZZ1"/>
<dbReference type="EMBL" id="QZFU01000045">
    <property type="protein sequence ID" value="RJO69111.1"/>
    <property type="molecule type" value="Genomic_DNA"/>
</dbReference>
<name>A0A3A4JZZ1_9NOCA</name>
<gene>
    <name evidence="2" type="ORF">D5S18_31065</name>
</gene>
<evidence type="ECO:0000313" key="3">
    <source>
        <dbReference type="Proteomes" id="UP000266677"/>
    </source>
</evidence>
<feature type="compositionally biased region" description="Basic and acidic residues" evidence="1">
    <location>
        <begin position="76"/>
        <end position="86"/>
    </location>
</feature>